<dbReference type="InterPro" id="IPR034457">
    <property type="entry name" value="Organic_radical-activating"/>
</dbReference>
<name>A0A9D1L0C6_9FIRM</name>
<keyword evidence="4" id="KW-0949">S-adenosyl-L-methionine</keyword>
<dbReference type="GO" id="GO:0016491">
    <property type="term" value="F:oxidoreductase activity"/>
    <property type="evidence" value="ECO:0007669"/>
    <property type="project" value="UniProtKB-KW"/>
</dbReference>
<dbReference type="PROSITE" id="PS01087">
    <property type="entry name" value="RADICAL_ACTIVATING"/>
    <property type="match status" value="1"/>
</dbReference>
<dbReference type="SFLD" id="SFLDG01118">
    <property type="entry name" value="activating_enzymes__group_2"/>
    <property type="match status" value="1"/>
</dbReference>
<evidence type="ECO:0000313" key="12">
    <source>
        <dbReference type="EMBL" id="HIU14503.1"/>
    </source>
</evidence>
<reference evidence="12" key="2">
    <citation type="journal article" date="2021" name="PeerJ">
        <title>Extensive microbial diversity within the chicken gut microbiome revealed by metagenomics and culture.</title>
        <authorList>
            <person name="Gilroy R."/>
            <person name="Ravi A."/>
            <person name="Getino M."/>
            <person name="Pursley I."/>
            <person name="Horton D.L."/>
            <person name="Alikhan N.F."/>
            <person name="Baker D."/>
            <person name="Gharbi K."/>
            <person name="Hall N."/>
            <person name="Watson M."/>
            <person name="Adriaenssens E.M."/>
            <person name="Foster-Nyarko E."/>
            <person name="Jarju S."/>
            <person name="Secka A."/>
            <person name="Antonio M."/>
            <person name="Oren A."/>
            <person name="Chaudhuri R.R."/>
            <person name="La Ragione R."/>
            <person name="Hildebrand F."/>
            <person name="Pallen M.J."/>
        </authorList>
    </citation>
    <scope>NUCLEOTIDE SEQUENCE</scope>
    <source>
        <strain evidence="12">CHK195-11698</strain>
    </source>
</reference>
<dbReference type="InterPro" id="IPR040074">
    <property type="entry name" value="BssD/PflA/YjjW"/>
</dbReference>
<evidence type="ECO:0000256" key="2">
    <source>
        <dbReference type="ARBA" id="ARBA00009777"/>
    </source>
</evidence>
<dbReference type="PIRSF" id="PIRSF000371">
    <property type="entry name" value="PFL_act_enz"/>
    <property type="match status" value="1"/>
</dbReference>
<gene>
    <name evidence="12" type="ORF">IAD15_10635</name>
</gene>
<dbReference type="GO" id="GO:0046872">
    <property type="term" value="F:metal ion binding"/>
    <property type="evidence" value="ECO:0007669"/>
    <property type="project" value="UniProtKB-KW"/>
</dbReference>
<evidence type="ECO:0000256" key="5">
    <source>
        <dbReference type="ARBA" id="ARBA00022723"/>
    </source>
</evidence>
<comment type="caution">
    <text evidence="12">The sequence shown here is derived from an EMBL/GenBank/DDBJ whole genome shotgun (WGS) entry which is preliminary data.</text>
</comment>
<dbReference type="Proteomes" id="UP000824175">
    <property type="component" value="Unassembled WGS sequence"/>
</dbReference>
<dbReference type="InterPro" id="IPR017900">
    <property type="entry name" value="4Fe4S_Fe_S_CS"/>
</dbReference>
<dbReference type="SFLD" id="SFLDG01066">
    <property type="entry name" value="organic_radical-activating_enz"/>
    <property type="match status" value="1"/>
</dbReference>
<dbReference type="AlphaFoldDB" id="A0A9D1L0C6"/>
<proteinExistence type="inferred from homology"/>
<dbReference type="PROSITE" id="PS51918">
    <property type="entry name" value="RADICAL_SAM"/>
    <property type="match status" value="1"/>
</dbReference>
<dbReference type="InterPro" id="IPR012839">
    <property type="entry name" value="Organic_radical_activase"/>
</dbReference>
<dbReference type="InterPro" id="IPR007197">
    <property type="entry name" value="rSAM"/>
</dbReference>
<keyword evidence="6" id="KW-0560">Oxidoreductase</keyword>
<evidence type="ECO:0000256" key="8">
    <source>
        <dbReference type="ARBA" id="ARBA00023014"/>
    </source>
</evidence>
<organism evidence="12 13">
    <name type="scientific">Candidatus Fimiplasma intestinipullorum</name>
    <dbReference type="NCBI Taxonomy" id="2840825"/>
    <lineage>
        <taxon>Bacteria</taxon>
        <taxon>Bacillati</taxon>
        <taxon>Bacillota</taxon>
        <taxon>Clostridia</taxon>
        <taxon>Eubacteriales</taxon>
        <taxon>Candidatus Fimiplasma</taxon>
    </lineage>
</organism>
<keyword evidence="5" id="KW-0479">Metal-binding</keyword>
<feature type="domain" description="Radical SAM core" evidence="11">
    <location>
        <begin position="14"/>
        <end position="294"/>
    </location>
</feature>
<dbReference type="PANTHER" id="PTHR30352">
    <property type="entry name" value="PYRUVATE FORMATE-LYASE-ACTIVATING ENZYME"/>
    <property type="match status" value="1"/>
</dbReference>
<dbReference type="PROSITE" id="PS51379">
    <property type="entry name" value="4FE4S_FER_2"/>
    <property type="match status" value="2"/>
</dbReference>
<accession>A0A9D1L0C6</accession>
<comment type="similarity">
    <text evidence="2">Belongs to the organic radical-activating enzymes family.</text>
</comment>
<protein>
    <submittedName>
        <fullName evidence="12">Glycyl-radical enzyme activating protein</fullName>
    </submittedName>
</protein>
<dbReference type="SUPFAM" id="SSF102114">
    <property type="entry name" value="Radical SAM enzymes"/>
    <property type="match status" value="1"/>
</dbReference>
<dbReference type="Pfam" id="PF00037">
    <property type="entry name" value="Fer4"/>
    <property type="match status" value="1"/>
</dbReference>
<comment type="cofactor">
    <cofactor evidence="1">
        <name>[4Fe-4S] cluster</name>
        <dbReference type="ChEBI" id="CHEBI:49883"/>
    </cofactor>
</comment>
<dbReference type="Gene3D" id="3.30.70.20">
    <property type="match status" value="1"/>
</dbReference>
<comment type="catalytic activity">
    <reaction evidence="9">
        <text>glycyl-[protein] + reduced [flavodoxin] + S-adenosyl-L-methionine = glycin-2-yl radical-[protein] + semiquinone [flavodoxin] + 5'-deoxyadenosine + L-methionine + H(+)</text>
        <dbReference type="Rhea" id="RHEA:61976"/>
        <dbReference type="Rhea" id="RHEA-COMP:10622"/>
        <dbReference type="Rhea" id="RHEA-COMP:14480"/>
        <dbReference type="Rhea" id="RHEA-COMP:15993"/>
        <dbReference type="Rhea" id="RHEA-COMP:15994"/>
        <dbReference type="ChEBI" id="CHEBI:15378"/>
        <dbReference type="ChEBI" id="CHEBI:17319"/>
        <dbReference type="ChEBI" id="CHEBI:29947"/>
        <dbReference type="ChEBI" id="CHEBI:32722"/>
        <dbReference type="ChEBI" id="CHEBI:57618"/>
        <dbReference type="ChEBI" id="CHEBI:57844"/>
        <dbReference type="ChEBI" id="CHEBI:59789"/>
        <dbReference type="ChEBI" id="CHEBI:140311"/>
    </reaction>
</comment>
<keyword evidence="7" id="KW-0408">Iron</keyword>
<evidence type="ECO:0000256" key="1">
    <source>
        <dbReference type="ARBA" id="ARBA00001966"/>
    </source>
</evidence>
<evidence type="ECO:0000256" key="3">
    <source>
        <dbReference type="ARBA" id="ARBA00022485"/>
    </source>
</evidence>
<evidence type="ECO:0000256" key="9">
    <source>
        <dbReference type="ARBA" id="ARBA00047365"/>
    </source>
</evidence>
<feature type="domain" description="4Fe-4S ferredoxin-type" evidence="10">
    <location>
        <begin position="45"/>
        <end position="70"/>
    </location>
</feature>
<dbReference type="InterPro" id="IPR017896">
    <property type="entry name" value="4Fe4S_Fe-S-bd"/>
</dbReference>
<dbReference type="InterPro" id="IPR058240">
    <property type="entry name" value="rSAM_sf"/>
</dbReference>
<dbReference type="PANTHER" id="PTHR30352:SF4">
    <property type="entry name" value="PYRUVATE FORMATE-LYASE 2-ACTIVATING ENZYME"/>
    <property type="match status" value="1"/>
</dbReference>
<evidence type="ECO:0000256" key="4">
    <source>
        <dbReference type="ARBA" id="ARBA00022691"/>
    </source>
</evidence>
<dbReference type="Gene3D" id="3.80.30.10">
    <property type="entry name" value="pyruvate-formate lyase- activating enzyme"/>
    <property type="match status" value="1"/>
</dbReference>
<evidence type="ECO:0000313" key="13">
    <source>
        <dbReference type="Proteomes" id="UP000824175"/>
    </source>
</evidence>
<evidence type="ECO:0000259" key="11">
    <source>
        <dbReference type="PROSITE" id="PS51918"/>
    </source>
</evidence>
<dbReference type="SUPFAM" id="SSF54862">
    <property type="entry name" value="4Fe-4S ferredoxins"/>
    <property type="match status" value="1"/>
</dbReference>
<sequence length="297" mass="33613">MQGLVFNIQKFSIHDGPGIRTTVFLKGCPLRCQWCSNPESQSSQVQITYDASQCVQCLGCLHTCPKEAITTRQKRIIINAQKCIGCLQCVQQCPGQALSYEGKKREVDEVLKICLQDLPFYEESKGGVTISGGEGMSQPEFVMELVRQLKAHHIHVAIETTGYVEPSVFQTLAPLFDLLLFDIKHADDKKHREKTGVSLPLIQANLAWVMDHHLSILPRIPVIPDFNASLEDAQLLADYLKKQGLSRVQLLPFHQFGEKKYQLLNRPYAYQGVKALYPEALEDYRQVFLDQGLDCFF</sequence>
<keyword evidence="3" id="KW-0004">4Fe-4S</keyword>
<evidence type="ECO:0000256" key="6">
    <source>
        <dbReference type="ARBA" id="ARBA00023002"/>
    </source>
</evidence>
<evidence type="ECO:0000259" key="10">
    <source>
        <dbReference type="PROSITE" id="PS51379"/>
    </source>
</evidence>
<dbReference type="GO" id="GO:0051539">
    <property type="term" value="F:4 iron, 4 sulfur cluster binding"/>
    <property type="evidence" value="ECO:0007669"/>
    <property type="project" value="UniProtKB-KW"/>
</dbReference>
<dbReference type="Pfam" id="PF04055">
    <property type="entry name" value="Radical_SAM"/>
    <property type="match status" value="1"/>
</dbReference>
<keyword evidence="8" id="KW-0411">Iron-sulfur</keyword>
<dbReference type="SFLD" id="SFLDS00029">
    <property type="entry name" value="Radical_SAM"/>
    <property type="match status" value="1"/>
</dbReference>
<dbReference type="PROSITE" id="PS00198">
    <property type="entry name" value="4FE4S_FER_1"/>
    <property type="match status" value="1"/>
</dbReference>
<dbReference type="InterPro" id="IPR001989">
    <property type="entry name" value="Radical_activat_CS"/>
</dbReference>
<feature type="domain" description="4Fe-4S ferredoxin-type" evidence="10">
    <location>
        <begin position="74"/>
        <end position="103"/>
    </location>
</feature>
<evidence type="ECO:0000256" key="7">
    <source>
        <dbReference type="ARBA" id="ARBA00023004"/>
    </source>
</evidence>
<reference evidence="12" key="1">
    <citation type="submission" date="2020-10" db="EMBL/GenBank/DDBJ databases">
        <authorList>
            <person name="Gilroy R."/>
        </authorList>
    </citation>
    <scope>NUCLEOTIDE SEQUENCE</scope>
    <source>
        <strain evidence="12">CHK195-11698</strain>
    </source>
</reference>
<dbReference type="EMBL" id="DVMJ01000094">
    <property type="protein sequence ID" value="HIU14503.1"/>
    <property type="molecule type" value="Genomic_DNA"/>
</dbReference>
<dbReference type="NCBIfam" id="TIGR02494">
    <property type="entry name" value="PFLE_PFLC"/>
    <property type="match status" value="1"/>
</dbReference>